<dbReference type="Proteomes" id="UP000614601">
    <property type="component" value="Unassembled WGS sequence"/>
</dbReference>
<dbReference type="EMBL" id="CAJFDH010000005">
    <property type="protein sequence ID" value="CAD5222675.1"/>
    <property type="molecule type" value="Genomic_DNA"/>
</dbReference>
<name>A0A811L5S6_9BILA</name>
<reference evidence="1" key="1">
    <citation type="submission" date="2020-09" db="EMBL/GenBank/DDBJ databases">
        <authorList>
            <person name="Kikuchi T."/>
        </authorList>
    </citation>
    <scope>NUCLEOTIDE SEQUENCE</scope>
    <source>
        <strain evidence="1">SH1</strain>
    </source>
</reference>
<dbReference type="AlphaFoldDB" id="A0A811L5S6"/>
<evidence type="ECO:0000313" key="1">
    <source>
        <dbReference type="EMBL" id="CAD5222675.1"/>
    </source>
</evidence>
<accession>A0A811L5S6</accession>
<comment type="caution">
    <text evidence="1">The sequence shown here is derived from an EMBL/GenBank/DDBJ whole genome shotgun (WGS) entry which is preliminary data.</text>
</comment>
<dbReference type="EMBL" id="CAJFCW020000005">
    <property type="protein sequence ID" value="CAG9116645.1"/>
    <property type="molecule type" value="Genomic_DNA"/>
</dbReference>
<sequence length="190" mass="21886">MSELDYTPEDLEKLSVRTADSFHMEDKFNLNLSQRTLHGVESLEEDFSGDSTEMEEAKLDCLKTDKRDLEADISIPSSYTAKELNTPSFISVGELRGGLQQCSRGEMGIREKRPYQSFYHQPDLNPPNQYETFDLQSHDDIVKASQYQAPDMRDYTVCHTHAYWLKVQSLQGNKTEEKEYPHGDSVYCIN</sequence>
<keyword evidence="2" id="KW-1185">Reference proteome</keyword>
<organism evidence="1 2">
    <name type="scientific">Bursaphelenchus okinawaensis</name>
    <dbReference type="NCBI Taxonomy" id="465554"/>
    <lineage>
        <taxon>Eukaryota</taxon>
        <taxon>Metazoa</taxon>
        <taxon>Ecdysozoa</taxon>
        <taxon>Nematoda</taxon>
        <taxon>Chromadorea</taxon>
        <taxon>Rhabditida</taxon>
        <taxon>Tylenchina</taxon>
        <taxon>Tylenchomorpha</taxon>
        <taxon>Aphelenchoidea</taxon>
        <taxon>Aphelenchoididae</taxon>
        <taxon>Bursaphelenchus</taxon>
    </lineage>
</organism>
<protein>
    <submittedName>
        <fullName evidence="1">Uncharacterized protein</fullName>
    </submittedName>
</protein>
<gene>
    <name evidence="1" type="ORF">BOKJ2_LOCUS9762</name>
</gene>
<evidence type="ECO:0000313" key="2">
    <source>
        <dbReference type="Proteomes" id="UP000614601"/>
    </source>
</evidence>
<proteinExistence type="predicted"/>
<dbReference type="Proteomes" id="UP000783686">
    <property type="component" value="Unassembled WGS sequence"/>
</dbReference>